<dbReference type="EMBL" id="BMAT01012198">
    <property type="protein sequence ID" value="GFR87842.1"/>
    <property type="molecule type" value="Genomic_DNA"/>
</dbReference>
<dbReference type="Proteomes" id="UP000762676">
    <property type="component" value="Unassembled WGS sequence"/>
</dbReference>
<name>A0AAV4GR30_9GAST</name>
<comment type="caution">
    <text evidence="1">The sequence shown here is derived from an EMBL/GenBank/DDBJ whole genome shotgun (WGS) entry which is preliminary data.</text>
</comment>
<proteinExistence type="predicted"/>
<protein>
    <submittedName>
        <fullName evidence="1">Uncharacterized protein</fullName>
    </submittedName>
</protein>
<dbReference type="AlphaFoldDB" id="A0AAV4GR30"/>
<organism evidence="1 2">
    <name type="scientific">Elysia marginata</name>
    <dbReference type="NCBI Taxonomy" id="1093978"/>
    <lineage>
        <taxon>Eukaryota</taxon>
        <taxon>Metazoa</taxon>
        <taxon>Spiralia</taxon>
        <taxon>Lophotrochozoa</taxon>
        <taxon>Mollusca</taxon>
        <taxon>Gastropoda</taxon>
        <taxon>Heterobranchia</taxon>
        <taxon>Euthyneura</taxon>
        <taxon>Panpulmonata</taxon>
        <taxon>Sacoglossa</taxon>
        <taxon>Placobranchoidea</taxon>
        <taxon>Plakobranchidae</taxon>
        <taxon>Elysia</taxon>
    </lineage>
</organism>
<evidence type="ECO:0000313" key="1">
    <source>
        <dbReference type="EMBL" id="GFR87842.1"/>
    </source>
</evidence>
<evidence type="ECO:0000313" key="2">
    <source>
        <dbReference type="Proteomes" id="UP000762676"/>
    </source>
</evidence>
<keyword evidence="2" id="KW-1185">Reference proteome</keyword>
<gene>
    <name evidence="1" type="ORF">ElyMa_006086700</name>
</gene>
<accession>A0AAV4GR30</accession>
<sequence length="99" mass="11137">MGWVGRGRHNLVQSLDWPQRAEGTHEKTHKTGQADLCSWGEAAKTAEHNICTFYKTARTTSRQLRQSAAAPTDMQTKLWGTTEELEETKSVIHQTVVNT</sequence>
<reference evidence="1 2" key="1">
    <citation type="journal article" date="2021" name="Elife">
        <title>Chloroplast acquisition without the gene transfer in kleptoplastic sea slugs, Plakobranchus ocellatus.</title>
        <authorList>
            <person name="Maeda T."/>
            <person name="Takahashi S."/>
            <person name="Yoshida T."/>
            <person name="Shimamura S."/>
            <person name="Takaki Y."/>
            <person name="Nagai Y."/>
            <person name="Toyoda A."/>
            <person name="Suzuki Y."/>
            <person name="Arimoto A."/>
            <person name="Ishii H."/>
            <person name="Satoh N."/>
            <person name="Nishiyama T."/>
            <person name="Hasebe M."/>
            <person name="Maruyama T."/>
            <person name="Minagawa J."/>
            <person name="Obokata J."/>
            <person name="Shigenobu S."/>
        </authorList>
    </citation>
    <scope>NUCLEOTIDE SEQUENCE [LARGE SCALE GENOMIC DNA]</scope>
</reference>